<evidence type="ECO:0000256" key="3">
    <source>
        <dbReference type="ARBA" id="ARBA00007769"/>
    </source>
</evidence>
<comment type="cofactor">
    <cofactor evidence="2">
        <name>Mg(2+)</name>
        <dbReference type="ChEBI" id="CHEBI:18420"/>
    </cofactor>
</comment>
<sequence length="295" mass="32760">MAGYLRVVRSLGRASGSGPAWAPAALTGPNLQEQPRRHYADKRIKVAKPVVEMDGDEMTRIIWQFIKEKLILPHVDVQLKYFDLGLPHRDKTDDQVTIDSALATQKYSVAVKCATITPDEARVEEFKLKKMWKSPNGTIRNILGGTVFREPIICKNIPRLVPGWTKPITIGRHAHGDQYKATDFVADRAGKFKMVFTPKDGSSPKEWEVYNFPAGGVGMGMYNTDEREGVPFLGRGLALGGPCQEPLFLPAVHLGLCAQLLPVCHPEEVAAVHEHQKHHPESLRRALQGHLPGDL</sequence>
<evidence type="ECO:0000256" key="1">
    <source>
        <dbReference type="ARBA" id="ARBA00001936"/>
    </source>
</evidence>
<feature type="compositionally biased region" description="Basic and acidic residues" evidence="11">
    <location>
        <begin position="275"/>
        <end position="284"/>
    </location>
</feature>
<protein>
    <submittedName>
        <fullName evidence="13">Isocitrate dehydrogenase (NADP(+)) 2</fullName>
    </submittedName>
</protein>
<dbReference type="GO" id="GO:0006102">
    <property type="term" value="P:isocitrate metabolic process"/>
    <property type="evidence" value="ECO:0007669"/>
    <property type="project" value="InterPro"/>
</dbReference>
<dbReference type="InterPro" id="IPR024084">
    <property type="entry name" value="IsoPropMal-DH-like_dom"/>
</dbReference>
<dbReference type="GO" id="GO:0006739">
    <property type="term" value="P:NADP+ metabolic process"/>
    <property type="evidence" value="ECO:0007669"/>
    <property type="project" value="TreeGrafter"/>
</dbReference>
<evidence type="ECO:0000256" key="9">
    <source>
        <dbReference type="ARBA" id="ARBA00023002"/>
    </source>
</evidence>
<keyword evidence="5" id="KW-0329">Glyoxylate bypass</keyword>
<keyword evidence="9" id="KW-0560">Oxidoreductase</keyword>
<dbReference type="AlphaFoldDB" id="A0A7J7RAS2"/>
<dbReference type="GO" id="GO:0006099">
    <property type="term" value="P:tricarboxylic acid cycle"/>
    <property type="evidence" value="ECO:0007669"/>
    <property type="project" value="UniProtKB-KW"/>
</dbReference>
<evidence type="ECO:0000313" key="13">
    <source>
        <dbReference type="EMBL" id="KAF6273183.1"/>
    </source>
</evidence>
<evidence type="ECO:0000256" key="11">
    <source>
        <dbReference type="SAM" id="MobiDB-lite"/>
    </source>
</evidence>
<keyword evidence="8" id="KW-0460">Magnesium</keyword>
<dbReference type="EMBL" id="JACAGC010000028">
    <property type="protein sequence ID" value="KAF6273183.1"/>
    <property type="molecule type" value="Genomic_DNA"/>
</dbReference>
<keyword evidence="6" id="KW-0816">Tricarboxylic acid cycle</keyword>
<evidence type="ECO:0000256" key="8">
    <source>
        <dbReference type="ARBA" id="ARBA00022842"/>
    </source>
</evidence>
<reference evidence="13 14" key="1">
    <citation type="journal article" date="2020" name="Nature">
        <title>Six reference-quality genomes reveal evolution of bat adaptations.</title>
        <authorList>
            <person name="Jebb D."/>
            <person name="Huang Z."/>
            <person name="Pippel M."/>
            <person name="Hughes G.M."/>
            <person name="Lavrichenko K."/>
            <person name="Devanna P."/>
            <person name="Winkler S."/>
            <person name="Jermiin L.S."/>
            <person name="Skirmuntt E.C."/>
            <person name="Katzourakis A."/>
            <person name="Burkitt-Gray L."/>
            <person name="Ray D.A."/>
            <person name="Sullivan K.A.M."/>
            <person name="Roscito J.G."/>
            <person name="Kirilenko B.M."/>
            <person name="Davalos L.M."/>
            <person name="Corthals A.P."/>
            <person name="Power M.L."/>
            <person name="Jones G."/>
            <person name="Ransome R.D."/>
            <person name="Dechmann D.K.N."/>
            <person name="Locatelli A.G."/>
            <person name="Puechmaille S.J."/>
            <person name="Fedrigo O."/>
            <person name="Jarvis E.D."/>
            <person name="Hiller M."/>
            <person name="Vernes S.C."/>
            <person name="Myers E.W."/>
            <person name="Teeling E.C."/>
        </authorList>
    </citation>
    <scope>NUCLEOTIDE SEQUENCE [LARGE SCALE GENOMIC DNA]</scope>
    <source>
        <strain evidence="13">MRhiFer1</strain>
        <tissue evidence="13">Lung</tissue>
    </source>
</reference>
<keyword evidence="10" id="KW-0464">Manganese</keyword>
<dbReference type="SUPFAM" id="SSF53659">
    <property type="entry name" value="Isocitrate/Isopropylmalate dehydrogenase-like"/>
    <property type="match status" value="1"/>
</dbReference>
<evidence type="ECO:0000256" key="6">
    <source>
        <dbReference type="ARBA" id="ARBA00022532"/>
    </source>
</evidence>
<dbReference type="SMART" id="SM01329">
    <property type="entry name" value="Iso_dh"/>
    <property type="match status" value="1"/>
</dbReference>
<evidence type="ECO:0000259" key="12">
    <source>
        <dbReference type="SMART" id="SM01329"/>
    </source>
</evidence>
<evidence type="ECO:0000256" key="10">
    <source>
        <dbReference type="ARBA" id="ARBA00023211"/>
    </source>
</evidence>
<dbReference type="Gene3D" id="3.40.718.10">
    <property type="entry name" value="Isopropylmalate Dehydrogenase"/>
    <property type="match status" value="1"/>
</dbReference>
<dbReference type="GO" id="GO:0005739">
    <property type="term" value="C:mitochondrion"/>
    <property type="evidence" value="ECO:0007669"/>
    <property type="project" value="TreeGrafter"/>
</dbReference>
<dbReference type="FunFam" id="3.40.718.10:FF:000024">
    <property type="entry name" value="Isocitrate dehydrogenase (NADP(+)) 2, mitochondrial"/>
    <property type="match status" value="1"/>
</dbReference>
<feature type="domain" description="Isopropylmalate dehydrogenase-like" evidence="12">
    <location>
        <begin position="49"/>
        <end position="295"/>
    </location>
</feature>
<proteinExistence type="inferred from homology"/>
<evidence type="ECO:0000256" key="2">
    <source>
        <dbReference type="ARBA" id="ARBA00001946"/>
    </source>
</evidence>
<dbReference type="GO" id="GO:0006097">
    <property type="term" value="P:glyoxylate cycle"/>
    <property type="evidence" value="ECO:0007669"/>
    <property type="project" value="UniProtKB-KW"/>
</dbReference>
<comment type="similarity">
    <text evidence="3">Belongs to the isocitrate and isopropylmalate dehydrogenases family.</text>
</comment>
<keyword evidence="7" id="KW-0479">Metal-binding</keyword>
<dbReference type="Pfam" id="PF00180">
    <property type="entry name" value="Iso_dh"/>
    <property type="match status" value="1"/>
</dbReference>
<dbReference type="GO" id="GO:0046872">
    <property type="term" value="F:metal ion binding"/>
    <property type="evidence" value="ECO:0007669"/>
    <property type="project" value="UniProtKB-KW"/>
</dbReference>
<comment type="cofactor">
    <cofactor evidence="1">
        <name>Mn(2+)</name>
        <dbReference type="ChEBI" id="CHEBI:29035"/>
    </cofactor>
</comment>
<evidence type="ECO:0000256" key="4">
    <source>
        <dbReference type="ARBA" id="ARBA00011738"/>
    </source>
</evidence>
<dbReference type="GO" id="GO:0004450">
    <property type="term" value="F:isocitrate dehydrogenase (NADP+) activity"/>
    <property type="evidence" value="ECO:0007669"/>
    <property type="project" value="InterPro"/>
</dbReference>
<comment type="caution">
    <text evidence="13">The sequence shown here is derived from an EMBL/GenBank/DDBJ whole genome shotgun (WGS) entry which is preliminary data.</text>
</comment>
<dbReference type="InterPro" id="IPR004790">
    <property type="entry name" value="Isocitrate_DH_NADP"/>
</dbReference>
<name>A0A7J7RAS2_RHIFE</name>
<comment type="subunit">
    <text evidence="4">Homodimer.</text>
</comment>
<dbReference type="PANTHER" id="PTHR11822:SF21">
    <property type="entry name" value="ISOCITRATE DEHYDROGENASE [NADP], MITOCHONDRIAL"/>
    <property type="match status" value="1"/>
</dbReference>
<accession>A0A7J7RAS2</accession>
<dbReference type="Proteomes" id="UP000585614">
    <property type="component" value="Unassembled WGS sequence"/>
</dbReference>
<dbReference type="PANTHER" id="PTHR11822">
    <property type="entry name" value="NADP-SPECIFIC ISOCITRATE DEHYDROGENASE"/>
    <property type="match status" value="1"/>
</dbReference>
<evidence type="ECO:0000256" key="5">
    <source>
        <dbReference type="ARBA" id="ARBA00022435"/>
    </source>
</evidence>
<feature type="region of interest" description="Disordered" evidence="11">
    <location>
        <begin position="275"/>
        <end position="295"/>
    </location>
</feature>
<gene>
    <name evidence="13" type="ORF">mRhiFer1_006650</name>
</gene>
<organism evidence="13 14">
    <name type="scientific">Rhinolophus ferrumequinum</name>
    <name type="common">Greater horseshoe bat</name>
    <dbReference type="NCBI Taxonomy" id="59479"/>
    <lineage>
        <taxon>Eukaryota</taxon>
        <taxon>Metazoa</taxon>
        <taxon>Chordata</taxon>
        <taxon>Craniata</taxon>
        <taxon>Vertebrata</taxon>
        <taxon>Euteleostomi</taxon>
        <taxon>Mammalia</taxon>
        <taxon>Eutheria</taxon>
        <taxon>Laurasiatheria</taxon>
        <taxon>Chiroptera</taxon>
        <taxon>Yinpterochiroptera</taxon>
        <taxon>Rhinolophoidea</taxon>
        <taxon>Rhinolophidae</taxon>
        <taxon>Rhinolophinae</taxon>
        <taxon>Rhinolophus</taxon>
    </lineage>
</organism>
<evidence type="ECO:0000313" key="14">
    <source>
        <dbReference type="Proteomes" id="UP000585614"/>
    </source>
</evidence>
<evidence type="ECO:0000256" key="7">
    <source>
        <dbReference type="ARBA" id="ARBA00022723"/>
    </source>
</evidence>